<feature type="non-terminal residue" evidence="1">
    <location>
        <position position="1"/>
    </location>
</feature>
<evidence type="ECO:0000313" key="2">
    <source>
        <dbReference type="Proteomes" id="UP000222542"/>
    </source>
</evidence>
<sequence>ARELLILDFLEQVKILFGAWNRKNRDRSSFLAKKTLGGRFQQILQLNEAKSSRMMDSEEALHNTDEDLCKAINFYLRSSLASYPTRITDIAAVVIDTCDRQGNSDSQCYISDNAIAAISQVPVCKTNLIYIRKKPFKRNKQPSKLYQSPFISVGLYSTKTSRKGKDEYYTAKYTDLKPKLDFVVAHPVKKSWFYYMAQSSNCWNDERTDWSLLEAYKGKTDQDAFDVQFVVGIVQQLSAYAEYLSDRHQISSSNFDPEKHRTRYASLLWDYGVNKACNGYFSDNQDPPRPKRIFILSEDTKMIDVEP</sequence>
<dbReference type="Proteomes" id="UP000222542">
    <property type="component" value="Unassembled WGS sequence"/>
</dbReference>
<accession>A0A2G2ZAS6</accession>
<reference evidence="1 2" key="2">
    <citation type="journal article" date="2017" name="Genome Biol.">
        <title>New reference genome sequences of hot pepper reveal the massive evolution of plant disease-resistance genes by retroduplication.</title>
        <authorList>
            <person name="Kim S."/>
            <person name="Park J."/>
            <person name="Yeom S.I."/>
            <person name="Kim Y.M."/>
            <person name="Seo E."/>
            <person name="Kim K.T."/>
            <person name="Kim M.S."/>
            <person name="Lee J.M."/>
            <person name="Cheong K."/>
            <person name="Shin H.S."/>
            <person name="Kim S.B."/>
            <person name="Han K."/>
            <person name="Lee J."/>
            <person name="Park M."/>
            <person name="Lee H.A."/>
            <person name="Lee H.Y."/>
            <person name="Lee Y."/>
            <person name="Oh S."/>
            <person name="Lee J.H."/>
            <person name="Choi E."/>
            <person name="Choi E."/>
            <person name="Lee S.E."/>
            <person name="Jeon J."/>
            <person name="Kim H."/>
            <person name="Choi G."/>
            <person name="Song H."/>
            <person name="Lee J."/>
            <person name="Lee S.C."/>
            <person name="Kwon J.K."/>
            <person name="Lee H.Y."/>
            <person name="Koo N."/>
            <person name="Hong Y."/>
            <person name="Kim R.W."/>
            <person name="Kang W.H."/>
            <person name="Huh J.H."/>
            <person name="Kang B.C."/>
            <person name="Yang T.J."/>
            <person name="Lee Y.H."/>
            <person name="Bennetzen J.L."/>
            <person name="Choi D."/>
        </authorList>
    </citation>
    <scope>NUCLEOTIDE SEQUENCE [LARGE SCALE GENOMIC DNA]</scope>
    <source>
        <strain evidence="2">cv. CM334</strain>
    </source>
</reference>
<dbReference type="PANTHER" id="PTHR33022:SF13">
    <property type="entry name" value="UBIQUITIN-LIKE PROTEASE FAMILY PROFILE DOMAIN-CONTAINING PROTEIN"/>
    <property type="match status" value="1"/>
</dbReference>
<dbReference type="PANTHER" id="PTHR33022">
    <property type="entry name" value="DUF1985 DOMAIN-CONTAINING PROTEIN"/>
    <property type="match status" value="1"/>
</dbReference>
<dbReference type="Gramene" id="PHT78975">
    <property type="protein sequence ID" value="PHT78975"/>
    <property type="gene ID" value="T459_17027"/>
</dbReference>
<name>A0A2G2ZAS6_CAPAN</name>
<gene>
    <name evidence="1" type="ORF">T459_17027</name>
</gene>
<reference evidence="1 2" key="1">
    <citation type="journal article" date="2014" name="Nat. Genet.">
        <title>Genome sequence of the hot pepper provides insights into the evolution of pungency in Capsicum species.</title>
        <authorList>
            <person name="Kim S."/>
            <person name="Park M."/>
            <person name="Yeom S.I."/>
            <person name="Kim Y.M."/>
            <person name="Lee J.M."/>
            <person name="Lee H.A."/>
            <person name="Seo E."/>
            <person name="Choi J."/>
            <person name="Cheong K."/>
            <person name="Kim K.T."/>
            <person name="Jung K."/>
            <person name="Lee G.W."/>
            <person name="Oh S.K."/>
            <person name="Bae C."/>
            <person name="Kim S.B."/>
            <person name="Lee H.Y."/>
            <person name="Kim S.Y."/>
            <person name="Kim M.S."/>
            <person name="Kang B.C."/>
            <person name="Jo Y.D."/>
            <person name="Yang H.B."/>
            <person name="Jeong H.J."/>
            <person name="Kang W.H."/>
            <person name="Kwon J.K."/>
            <person name="Shin C."/>
            <person name="Lim J.Y."/>
            <person name="Park J.H."/>
            <person name="Huh J.H."/>
            <person name="Kim J.S."/>
            <person name="Kim B.D."/>
            <person name="Cohen O."/>
            <person name="Paran I."/>
            <person name="Suh M.C."/>
            <person name="Lee S.B."/>
            <person name="Kim Y.K."/>
            <person name="Shin Y."/>
            <person name="Noh S.J."/>
            <person name="Park J."/>
            <person name="Seo Y.S."/>
            <person name="Kwon S.Y."/>
            <person name="Kim H.A."/>
            <person name="Park J.M."/>
            <person name="Kim H.J."/>
            <person name="Choi S.B."/>
            <person name="Bosland P.W."/>
            <person name="Reeves G."/>
            <person name="Jo S.H."/>
            <person name="Lee B.W."/>
            <person name="Cho H.T."/>
            <person name="Choi H.S."/>
            <person name="Lee M.S."/>
            <person name="Yu Y."/>
            <person name="Do Choi Y."/>
            <person name="Park B.S."/>
            <person name="van Deynze A."/>
            <person name="Ashrafi H."/>
            <person name="Hill T."/>
            <person name="Kim W.T."/>
            <person name="Pai H.S."/>
            <person name="Ahn H.K."/>
            <person name="Yeam I."/>
            <person name="Giovannoni J.J."/>
            <person name="Rose J.K."/>
            <person name="Sorensen I."/>
            <person name="Lee S.J."/>
            <person name="Kim R.W."/>
            <person name="Choi I.Y."/>
            <person name="Choi B.S."/>
            <person name="Lim J.S."/>
            <person name="Lee Y.H."/>
            <person name="Choi D."/>
        </authorList>
    </citation>
    <scope>NUCLEOTIDE SEQUENCE [LARGE SCALE GENOMIC DNA]</scope>
    <source>
        <strain evidence="2">cv. CM334</strain>
    </source>
</reference>
<proteinExistence type="predicted"/>
<keyword evidence="2" id="KW-1185">Reference proteome</keyword>
<evidence type="ECO:0000313" key="1">
    <source>
        <dbReference type="EMBL" id="PHT78975.1"/>
    </source>
</evidence>
<protein>
    <submittedName>
        <fullName evidence="1">Uncharacterized protein</fullName>
    </submittedName>
</protein>
<organism evidence="1 2">
    <name type="scientific">Capsicum annuum</name>
    <name type="common">Capsicum pepper</name>
    <dbReference type="NCBI Taxonomy" id="4072"/>
    <lineage>
        <taxon>Eukaryota</taxon>
        <taxon>Viridiplantae</taxon>
        <taxon>Streptophyta</taxon>
        <taxon>Embryophyta</taxon>
        <taxon>Tracheophyta</taxon>
        <taxon>Spermatophyta</taxon>
        <taxon>Magnoliopsida</taxon>
        <taxon>eudicotyledons</taxon>
        <taxon>Gunneridae</taxon>
        <taxon>Pentapetalae</taxon>
        <taxon>asterids</taxon>
        <taxon>lamiids</taxon>
        <taxon>Solanales</taxon>
        <taxon>Solanaceae</taxon>
        <taxon>Solanoideae</taxon>
        <taxon>Capsiceae</taxon>
        <taxon>Capsicum</taxon>
    </lineage>
</organism>
<comment type="caution">
    <text evidence="1">The sequence shown here is derived from an EMBL/GenBank/DDBJ whole genome shotgun (WGS) entry which is preliminary data.</text>
</comment>
<dbReference type="AlphaFoldDB" id="A0A2G2ZAS6"/>
<dbReference type="EMBL" id="AYRZ02000006">
    <property type="protein sequence ID" value="PHT78975.1"/>
    <property type="molecule type" value="Genomic_DNA"/>
</dbReference>